<feature type="compositionally biased region" description="Basic residues" evidence="5">
    <location>
        <begin position="16"/>
        <end position="27"/>
    </location>
</feature>
<dbReference type="GO" id="GO:0045740">
    <property type="term" value="P:positive regulation of DNA replication"/>
    <property type="evidence" value="ECO:0007669"/>
    <property type="project" value="TreeGrafter"/>
</dbReference>
<comment type="caution">
    <text evidence="8">The sequence shown here is derived from an EMBL/GenBank/DDBJ whole genome shotgun (WGS) entry which is preliminary data.</text>
</comment>
<dbReference type="PROSITE" id="PS50016">
    <property type="entry name" value="ZF_PHD_2"/>
    <property type="match status" value="1"/>
</dbReference>
<dbReference type="InterPro" id="IPR013083">
    <property type="entry name" value="Znf_RING/FYVE/PHD"/>
</dbReference>
<evidence type="ECO:0000259" key="7">
    <source>
        <dbReference type="PROSITE" id="PS51050"/>
    </source>
</evidence>
<dbReference type="GO" id="GO:0000228">
    <property type="term" value="C:nuclear chromosome"/>
    <property type="evidence" value="ECO:0007669"/>
    <property type="project" value="TreeGrafter"/>
</dbReference>
<keyword evidence="1" id="KW-0479">Metal-binding</keyword>
<dbReference type="EMBL" id="JABFUD020000006">
    <property type="protein sequence ID" value="KAI5078700.1"/>
    <property type="molecule type" value="Genomic_DNA"/>
</dbReference>
<feature type="domain" description="PHD-type" evidence="6">
    <location>
        <begin position="327"/>
        <end position="380"/>
    </location>
</feature>
<protein>
    <recommendedName>
        <fullName evidence="10">PHD-type domain-containing protein</fullName>
    </recommendedName>
</protein>
<feature type="region of interest" description="Disordered" evidence="5">
    <location>
        <begin position="231"/>
        <end position="250"/>
    </location>
</feature>
<organism evidence="8 9">
    <name type="scientific">Adiantum capillus-veneris</name>
    <name type="common">Maidenhair fern</name>
    <dbReference type="NCBI Taxonomy" id="13818"/>
    <lineage>
        <taxon>Eukaryota</taxon>
        <taxon>Viridiplantae</taxon>
        <taxon>Streptophyta</taxon>
        <taxon>Embryophyta</taxon>
        <taxon>Tracheophyta</taxon>
        <taxon>Polypodiopsida</taxon>
        <taxon>Polypodiidae</taxon>
        <taxon>Polypodiales</taxon>
        <taxon>Pteridineae</taxon>
        <taxon>Pteridaceae</taxon>
        <taxon>Vittarioideae</taxon>
        <taxon>Adiantum</taxon>
    </lineage>
</organism>
<dbReference type="PANTHER" id="PTHR46510">
    <property type="entry name" value="BROMODOMAIN ADJACENT TO ZINC FINGER DOMAIN PROTEIN 1A"/>
    <property type="match status" value="1"/>
</dbReference>
<feature type="region of interest" description="Disordered" evidence="5">
    <location>
        <begin position="1"/>
        <end position="27"/>
    </location>
</feature>
<proteinExistence type="predicted"/>
<dbReference type="GO" id="GO:0008270">
    <property type="term" value="F:zinc ion binding"/>
    <property type="evidence" value="ECO:0007669"/>
    <property type="project" value="UniProtKB-KW"/>
</dbReference>
<dbReference type="Proteomes" id="UP000886520">
    <property type="component" value="Chromosome 6"/>
</dbReference>
<keyword evidence="3" id="KW-0862">Zinc</keyword>
<dbReference type="GO" id="GO:0008623">
    <property type="term" value="C:CHRAC"/>
    <property type="evidence" value="ECO:0007669"/>
    <property type="project" value="TreeGrafter"/>
</dbReference>
<dbReference type="PROSITE" id="PS01359">
    <property type="entry name" value="ZF_PHD_1"/>
    <property type="match status" value="1"/>
</dbReference>
<keyword evidence="2 4" id="KW-0863">Zinc-finger</keyword>
<dbReference type="SMART" id="SM00249">
    <property type="entry name" value="PHD"/>
    <property type="match status" value="1"/>
</dbReference>
<dbReference type="InterPro" id="IPR001965">
    <property type="entry name" value="Znf_PHD"/>
</dbReference>
<dbReference type="InterPro" id="IPR011011">
    <property type="entry name" value="Znf_FYVE_PHD"/>
</dbReference>
<dbReference type="GO" id="GO:0003677">
    <property type="term" value="F:DNA binding"/>
    <property type="evidence" value="ECO:0007669"/>
    <property type="project" value="TreeGrafter"/>
</dbReference>
<gene>
    <name evidence="8" type="ORF">GOP47_0006371</name>
</gene>
<accession>A0A9D4ZMZ3</accession>
<dbReference type="AlphaFoldDB" id="A0A9D4ZMZ3"/>
<keyword evidence="9" id="KW-1185">Reference proteome</keyword>
<evidence type="ECO:0000259" key="6">
    <source>
        <dbReference type="PROSITE" id="PS50016"/>
    </source>
</evidence>
<dbReference type="GO" id="GO:0006338">
    <property type="term" value="P:chromatin remodeling"/>
    <property type="evidence" value="ECO:0007669"/>
    <property type="project" value="InterPro"/>
</dbReference>
<sequence length="582" mass="64911">MASKVALQSSWPSRLKGTRHKSGALPFNHRRPPLIHPSFGSPGDFQGSQALLKPKFFLPYCKGMQKILNNDKVPRMETGTINVSQNFVSAYQERMAMEVLTCVNNLQSRCDMLEDASAILGCAACCSGIESTSDGSLHNNCLQENYLYTDVLASAVGGRPFIGQLHSSQIDTNNQFFTSNILNQQMSSYVYAKRLRKRPAISLEEETAKKKGKANHLESLSDPVGTLLTGISGQPHAEREKLKAAKPRKGKDFSNVVKVEDGKPLLKAPEPQVRDEETDAETVAFEWQRCVSLLKGYGVIDNPDFVDTKSAHRCVPHPGYAGDGLLTKMCKICGTAEDANNTVICDDCQEAYHLSCCVPRLTSKYFKREDNWFCVSCRKQRRKMGPKFAEKGSSQEDNNIKAAAHNTSKARLGPAHQANVPEWQERALEDDLERRVEGCIGMEGQLTEEQRDALRDNLLRTYDAKIQSLGWLPAEKIPSGTKQNWVKCNNVISRAYKDGRKQSETVCGKWRRAPLNVEQTDEWECFCAIEWDPLHADCAVPQECSDEEVLSRIAYRTQAPTDILSSEAGGRKSTLRQGKLVL</sequence>
<dbReference type="Gene3D" id="3.30.40.100">
    <property type="match status" value="1"/>
</dbReference>
<evidence type="ECO:0008006" key="10">
    <source>
        <dbReference type="Google" id="ProtNLM"/>
    </source>
</evidence>
<feature type="compositionally biased region" description="Polar residues" evidence="5">
    <location>
        <begin position="1"/>
        <end position="12"/>
    </location>
</feature>
<dbReference type="GO" id="GO:0006355">
    <property type="term" value="P:regulation of DNA-templated transcription"/>
    <property type="evidence" value="ECO:0007669"/>
    <property type="project" value="TreeGrafter"/>
</dbReference>
<dbReference type="GO" id="GO:0031445">
    <property type="term" value="P:regulation of heterochromatin formation"/>
    <property type="evidence" value="ECO:0007669"/>
    <property type="project" value="TreeGrafter"/>
</dbReference>
<reference evidence="8" key="1">
    <citation type="submission" date="2021-01" db="EMBL/GenBank/DDBJ databases">
        <title>Adiantum capillus-veneris genome.</title>
        <authorList>
            <person name="Fang Y."/>
            <person name="Liao Q."/>
        </authorList>
    </citation>
    <scope>NUCLEOTIDE SEQUENCE</scope>
    <source>
        <strain evidence="8">H3</strain>
        <tissue evidence="8">Leaf</tissue>
    </source>
</reference>
<dbReference type="SUPFAM" id="SSF57903">
    <property type="entry name" value="FYVE/PHD zinc finger"/>
    <property type="match status" value="1"/>
</dbReference>
<evidence type="ECO:0000313" key="8">
    <source>
        <dbReference type="EMBL" id="KAI5078700.1"/>
    </source>
</evidence>
<dbReference type="InterPro" id="IPR047171">
    <property type="entry name" value="BAZ1A"/>
</dbReference>
<dbReference type="PROSITE" id="PS51050">
    <property type="entry name" value="ZF_CW"/>
    <property type="match status" value="1"/>
</dbReference>
<name>A0A9D4ZMZ3_ADICA</name>
<dbReference type="Pfam" id="PF00628">
    <property type="entry name" value="PHD"/>
    <property type="match status" value="1"/>
</dbReference>
<evidence type="ECO:0000256" key="4">
    <source>
        <dbReference type="PROSITE-ProRule" id="PRU00146"/>
    </source>
</evidence>
<dbReference type="InterPro" id="IPR019786">
    <property type="entry name" value="Zinc_finger_PHD-type_CS"/>
</dbReference>
<evidence type="ECO:0000313" key="9">
    <source>
        <dbReference type="Proteomes" id="UP000886520"/>
    </source>
</evidence>
<dbReference type="OrthoDB" id="787137at2759"/>
<dbReference type="PANTHER" id="PTHR46510:SF1">
    <property type="entry name" value="BROMODOMAIN ADJACENT TO ZINC FINGER DOMAIN PROTEIN 1A"/>
    <property type="match status" value="1"/>
</dbReference>
<evidence type="ECO:0000256" key="1">
    <source>
        <dbReference type="ARBA" id="ARBA00022723"/>
    </source>
</evidence>
<feature type="domain" description="CW-type" evidence="7">
    <location>
        <begin position="479"/>
        <end position="546"/>
    </location>
</feature>
<evidence type="ECO:0000256" key="5">
    <source>
        <dbReference type="SAM" id="MobiDB-lite"/>
    </source>
</evidence>
<dbReference type="Gene3D" id="3.30.40.10">
    <property type="entry name" value="Zinc/RING finger domain, C3HC4 (zinc finger)"/>
    <property type="match status" value="1"/>
</dbReference>
<dbReference type="InterPro" id="IPR011124">
    <property type="entry name" value="Znf_CW"/>
</dbReference>
<evidence type="ECO:0000256" key="2">
    <source>
        <dbReference type="ARBA" id="ARBA00022771"/>
    </source>
</evidence>
<evidence type="ECO:0000256" key="3">
    <source>
        <dbReference type="ARBA" id="ARBA00022833"/>
    </source>
</evidence>
<dbReference type="InterPro" id="IPR019787">
    <property type="entry name" value="Znf_PHD-finger"/>
</dbReference>